<feature type="transmembrane region" description="Helical" evidence="2">
    <location>
        <begin position="291"/>
        <end position="309"/>
    </location>
</feature>
<feature type="transmembrane region" description="Helical" evidence="2">
    <location>
        <begin position="71"/>
        <end position="88"/>
    </location>
</feature>
<organism evidence="4 5">
    <name type="scientific">Flectobacillus roseus</name>
    <dbReference type="NCBI Taxonomy" id="502259"/>
    <lineage>
        <taxon>Bacteria</taxon>
        <taxon>Pseudomonadati</taxon>
        <taxon>Bacteroidota</taxon>
        <taxon>Cytophagia</taxon>
        <taxon>Cytophagales</taxon>
        <taxon>Flectobacillaceae</taxon>
        <taxon>Flectobacillus</taxon>
    </lineage>
</organism>
<proteinExistence type="predicted"/>
<keyword evidence="4" id="KW-0808">Transferase</keyword>
<gene>
    <name evidence="4" type="ORF">QM524_14555</name>
</gene>
<dbReference type="EMBL" id="JASHIF010000011">
    <property type="protein sequence ID" value="MDI9860431.1"/>
    <property type="molecule type" value="Genomic_DNA"/>
</dbReference>
<feature type="transmembrane region" description="Helical" evidence="2">
    <location>
        <begin position="108"/>
        <end position="126"/>
    </location>
</feature>
<dbReference type="Proteomes" id="UP001236507">
    <property type="component" value="Unassembled WGS sequence"/>
</dbReference>
<dbReference type="InterPro" id="IPR050879">
    <property type="entry name" value="Acyltransferase_3"/>
</dbReference>
<dbReference type="PANTHER" id="PTHR23028:SF53">
    <property type="entry name" value="ACYL_TRANSF_3 DOMAIN-CONTAINING PROTEIN"/>
    <property type="match status" value="1"/>
</dbReference>
<dbReference type="GO" id="GO:0016746">
    <property type="term" value="F:acyltransferase activity"/>
    <property type="evidence" value="ECO:0007669"/>
    <property type="project" value="UniProtKB-KW"/>
</dbReference>
<evidence type="ECO:0000256" key="1">
    <source>
        <dbReference type="SAM" id="MobiDB-lite"/>
    </source>
</evidence>
<protein>
    <submittedName>
        <fullName evidence="4">Acyltransferase</fullName>
        <ecNumber evidence="4">2.3.-.-</ecNumber>
    </submittedName>
</protein>
<keyword evidence="2" id="KW-1133">Transmembrane helix</keyword>
<dbReference type="EC" id="2.3.-.-" evidence="4"/>
<keyword evidence="5" id="KW-1185">Reference proteome</keyword>
<feature type="compositionally biased region" description="Polar residues" evidence="1">
    <location>
        <begin position="7"/>
        <end position="19"/>
    </location>
</feature>
<feature type="region of interest" description="Disordered" evidence="1">
    <location>
        <begin position="1"/>
        <end position="20"/>
    </location>
</feature>
<keyword evidence="2" id="KW-0472">Membrane</keyword>
<accession>A0ABT6YA28</accession>
<reference evidence="4 5" key="1">
    <citation type="submission" date="2023-05" db="EMBL/GenBank/DDBJ databases">
        <title>Novel species of genus Flectobacillus isolated from stream in China.</title>
        <authorList>
            <person name="Lu H."/>
        </authorList>
    </citation>
    <scope>NUCLEOTIDE SEQUENCE [LARGE SCALE GENOMIC DNA]</scope>
    <source>
        <strain evidence="4 5">KCTC 42575</strain>
    </source>
</reference>
<feature type="transmembrane region" description="Helical" evidence="2">
    <location>
        <begin position="362"/>
        <end position="382"/>
    </location>
</feature>
<feature type="domain" description="Acyltransferase 3" evidence="3">
    <location>
        <begin position="29"/>
        <end position="374"/>
    </location>
</feature>
<feature type="transmembrane region" description="Helical" evidence="2">
    <location>
        <begin position="200"/>
        <end position="220"/>
    </location>
</feature>
<keyword evidence="4" id="KW-0012">Acyltransferase</keyword>
<dbReference type="PANTHER" id="PTHR23028">
    <property type="entry name" value="ACETYLTRANSFERASE"/>
    <property type="match status" value="1"/>
</dbReference>
<evidence type="ECO:0000259" key="3">
    <source>
        <dbReference type="Pfam" id="PF01757"/>
    </source>
</evidence>
<feature type="transmembrane region" description="Helical" evidence="2">
    <location>
        <begin position="146"/>
        <end position="165"/>
    </location>
</feature>
<sequence length="395" mass="45438">MAKNRLSESVSASTSVPNTEKSKSVYFPNLNGVRFIAAFSVLVHHIEQAKAAFGLPNLYSNHIIKHAGKQGVGLFFVLSGFLITYLLLSEKSKNNSINIKNFYVRRVLRIWPIYYIIVLLGTLVLPHFKLFYWQSAAEVLSNAEAFWPRLSLLMMILPNLSFIFYELPYLCSQTWSIGVEEQFYYLWPWLIRANSWKSRLGIIAIFILGTASIFLIYFFFFTNNTIDELPKYVFFFFSQFRIMMMVMGGIGAYLVFTKHSILAFLFQRKVQFVVYGILLTIIISGYEFKGINLELLSVFFCYFIVNVAVNPQSIINLEQSVVSYLGKISYGLYIYHIAINVAIMNLLQPYQQTWSLGVYNLVMYGLTIGLTIAVASLSFHFLEQKLLALKVKFSH</sequence>
<evidence type="ECO:0000256" key="2">
    <source>
        <dbReference type="SAM" id="Phobius"/>
    </source>
</evidence>
<feature type="transmembrane region" description="Helical" evidence="2">
    <location>
        <begin position="232"/>
        <end position="256"/>
    </location>
</feature>
<name>A0ABT6YA28_9BACT</name>
<dbReference type="Pfam" id="PF01757">
    <property type="entry name" value="Acyl_transf_3"/>
    <property type="match status" value="1"/>
</dbReference>
<comment type="caution">
    <text evidence="4">The sequence shown here is derived from an EMBL/GenBank/DDBJ whole genome shotgun (WGS) entry which is preliminary data.</text>
</comment>
<feature type="transmembrane region" description="Helical" evidence="2">
    <location>
        <begin position="330"/>
        <end position="350"/>
    </location>
</feature>
<dbReference type="RefSeq" id="WP_095166268.1">
    <property type="nucleotide sequence ID" value="NZ_JASHIF010000011.1"/>
</dbReference>
<evidence type="ECO:0000313" key="4">
    <source>
        <dbReference type="EMBL" id="MDI9860431.1"/>
    </source>
</evidence>
<evidence type="ECO:0000313" key="5">
    <source>
        <dbReference type="Proteomes" id="UP001236507"/>
    </source>
</evidence>
<dbReference type="InterPro" id="IPR002656">
    <property type="entry name" value="Acyl_transf_3_dom"/>
</dbReference>
<keyword evidence="2" id="KW-0812">Transmembrane</keyword>
<feature type="transmembrane region" description="Helical" evidence="2">
    <location>
        <begin position="268"/>
        <end position="285"/>
    </location>
</feature>